<dbReference type="EMBL" id="JADEXQ010000101">
    <property type="protein sequence ID" value="MBE9032354.1"/>
    <property type="molecule type" value="Genomic_DNA"/>
</dbReference>
<keyword evidence="2" id="KW-0540">Nuclease</keyword>
<dbReference type="InterPro" id="IPR011335">
    <property type="entry name" value="Restrct_endonuc-II-like"/>
</dbReference>
<organism evidence="2 3">
    <name type="scientific">Romeriopsis navalis LEGE 11480</name>
    <dbReference type="NCBI Taxonomy" id="2777977"/>
    <lineage>
        <taxon>Bacteria</taxon>
        <taxon>Bacillati</taxon>
        <taxon>Cyanobacteriota</taxon>
        <taxon>Cyanophyceae</taxon>
        <taxon>Leptolyngbyales</taxon>
        <taxon>Leptolyngbyaceae</taxon>
        <taxon>Romeriopsis</taxon>
        <taxon>Romeriopsis navalis</taxon>
    </lineage>
</organism>
<dbReference type="InterPro" id="IPR012296">
    <property type="entry name" value="Nuclease_put_TT1808"/>
</dbReference>
<sequence length="194" mass="21997">MVANSSRWTTRDLDVMPDDGGWKRYEIVDGELYVTRAPHIRHQGAGGNIHFELESWSRQTKLGKPYQTPGVILTPTDAVIPDVVWASNERLETGLDSAGHFLDSAGHFIVAPELMIEILSAGQENQQRDKELKLKLYSRYGVQEYWIVDWQQRSVAVHRHIEGELQRVGTLSNRDTLSSPMLPGFAALIEQIFQ</sequence>
<keyword evidence="3" id="KW-1185">Reference proteome</keyword>
<evidence type="ECO:0000313" key="3">
    <source>
        <dbReference type="Proteomes" id="UP000625316"/>
    </source>
</evidence>
<dbReference type="Gene3D" id="3.90.1570.10">
    <property type="entry name" value="tt1808, chain A"/>
    <property type="match status" value="1"/>
</dbReference>
<comment type="caution">
    <text evidence="2">The sequence shown here is derived from an EMBL/GenBank/DDBJ whole genome shotgun (WGS) entry which is preliminary data.</text>
</comment>
<dbReference type="PANTHER" id="PTHR34107">
    <property type="entry name" value="SLL0198 PROTEIN-RELATED"/>
    <property type="match status" value="1"/>
</dbReference>
<evidence type="ECO:0000259" key="1">
    <source>
        <dbReference type="Pfam" id="PF05685"/>
    </source>
</evidence>
<dbReference type="PANTHER" id="PTHR34107:SF4">
    <property type="entry name" value="SLL1222 PROTEIN"/>
    <property type="match status" value="1"/>
</dbReference>
<feature type="domain" description="Putative restriction endonuclease" evidence="1">
    <location>
        <begin position="15"/>
        <end position="186"/>
    </location>
</feature>
<keyword evidence="2" id="KW-0255">Endonuclease</keyword>
<keyword evidence="2" id="KW-0378">Hydrolase</keyword>
<gene>
    <name evidence="2" type="ORF">IQ266_21690</name>
</gene>
<dbReference type="AlphaFoldDB" id="A0A928VUA2"/>
<dbReference type="GO" id="GO:0004519">
    <property type="term" value="F:endonuclease activity"/>
    <property type="evidence" value="ECO:0007669"/>
    <property type="project" value="UniProtKB-KW"/>
</dbReference>
<dbReference type="SUPFAM" id="SSF52980">
    <property type="entry name" value="Restriction endonuclease-like"/>
    <property type="match status" value="1"/>
</dbReference>
<accession>A0A928VUA2</accession>
<reference evidence="2" key="1">
    <citation type="submission" date="2020-10" db="EMBL/GenBank/DDBJ databases">
        <authorList>
            <person name="Castelo-Branco R."/>
            <person name="Eusebio N."/>
            <person name="Adriana R."/>
            <person name="Vieira A."/>
            <person name="Brugerolle De Fraissinette N."/>
            <person name="Rezende De Castro R."/>
            <person name="Schneider M.P."/>
            <person name="Vasconcelos V."/>
            <person name="Leao P.N."/>
        </authorList>
    </citation>
    <scope>NUCLEOTIDE SEQUENCE</scope>
    <source>
        <strain evidence="2">LEGE 11480</strain>
    </source>
</reference>
<evidence type="ECO:0000313" key="2">
    <source>
        <dbReference type="EMBL" id="MBE9032354.1"/>
    </source>
</evidence>
<proteinExistence type="predicted"/>
<dbReference type="Proteomes" id="UP000625316">
    <property type="component" value="Unassembled WGS sequence"/>
</dbReference>
<protein>
    <submittedName>
        <fullName evidence="2">Uma2 family endonuclease</fullName>
    </submittedName>
</protein>
<name>A0A928VUA2_9CYAN</name>
<dbReference type="CDD" id="cd06260">
    <property type="entry name" value="DUF820-like"/>
    <property type="match status" value="1"/>
</dbReference>
<dbReference type="Pfam" id="PF05685">
    <property type="entry name" value="Uma2"/>
    <property type="match status" value="1"/>
</dbReference>
<dbReference type="InterPro" id="IPR008538">
    <property type="entry name" value="Uma2"/>
</dbReference>